<evidence type="ECO:0000256" key="2">
    <source>
        <dbReference type="RuleBase" id="RU361125"/>
    </source>
</evidence>
<comment type="similarity">
    <text evidence="1 2">Belongs to the TUB family.</text>
</comment>
<keyword evidence="7" id="KW-1185">Reference proteome</keyword>
<dbReference type="InterPro" id="IPR001810">
    <property type="entry name" value="F-box_dom"/>
</dbReference>
<sequence>MVSRRGSSNAWRKCLEANSKDSGDNGHGRWAQLGVFKSMEVRYRSDEGAPRPLLQSHPRSHASCFPHSRSILLWKLNQIVNNIRTKPLPLLGRKGGEGHPIALLALALALLGDLEGRKEGGEMSLQRAFLSRVSSSSLGLFRESRNRARRERGEVEEEEEAEEIDGGGRDGALEVTGEEEEEGGRWERMPPELIGEIVQRVEARGERWPLRKDVVSCACLCRRWREVTRGVVRPPLETGKITFPSSLKEPGPADIPIQCFIKRNKKNSTFYLYLGLTQTFMDNGKFLLAARRFRHGARTEYIISLDASDLSQGSNAYVGKLRSNFLGTNFRIYDSQPPHSGAKASSSRASRRFASKQISPQVPAGNFEVGQVSYKFNLLKSRGPRRMHCTLQCPMGNSEEDSPKPKAHSGGVPLVLRNKAPRWHEHLQCWCLNFHGRVTVASVKNFQLVATADASQPPGVGDEETVLLQFGKFGDDLFTMDYQQPLSAFQAFAICLTSFGTKFACE</sequence>
<dbReference type="SUPFAM" id="SSF54518">
    <property type="entry name" value="Tubby C-terminal domain-like"/>
    <property type="match status" value="1"/>
</dbReference>
<proteinExistence type="inferred from homology"/>
<feature type="compositionally biased region" description="Acidic residues" evidence="3">
    <location>
        <begin position="154"/>
        <end position="165"/>
    </location>
</feature>
<gene>
    <name evidence="6" type="ORF">MUK42_13122</name>
</gene>
<accession>A0A9E7GHV7</accession>
<dbReference type="InterPro" id="IPR018066">
    <property type="entry name" value="Tubby_C_CS"/>
</dbReference>
<dbReference type="AlphaFoldDB" id="A0A9E7GHV7"/>
<dbReference type="PANTHER" id="PTHR16517">
    <property type="entry name" value="TUBBY-RELATED"/>
    <property type="match status" value="1"/>
</dbReference>
<dbReference type="InterPro" id="IPR036047">
    <property type="entry name" value="F-box-like_dom_sf"/>
</dbReference>
<dbReference type="SUPFAM" id="SSF81383">
    <property type="entry name" value="F-box domain"/>
    <property type="match status" value="1"/>
</dbReference>
<evidence type="ECO:0000313" key="6">
    <source>
        <dbReference type="EMBL" id="URE15431.1"/>
    </source>
</evidence>
<dbReference type="InterPro" id="IPR025659">
    <property type="entry name" value="Tubby-like_C"/>
</dbReference>
<evidence type="ECO:0000256" key="3">
    <source>
        <dbReference type="SAM" id="MobiDB-lite"/>
    </source>
</evidence>
<evidence type="ECO:0000313" key="7">
    <source>
        <dbReference type="Proteomes" id="UP001055439"/>
    </source>
</evidence>
<dbReference type="InterPro" id="IPR000007">
    <property type="entry name" value="Tubby_C"/>
</dbReference>
<dbReference type="PRINTS" id="PR01573">
    <property type="entry name" value="SUPERTUBBY"/>
</dbReference>
<dbReference type="Gene3D" id="3.20.90.10">
    <property type="entry name" value="Tubby Protein, Chain A"/>
    <property type="match status" value="1"/>
</dbReference>
<organism evidence="6 7">
    <name type="scientific">Musa troglodytarum</name>
    <name type="common">fe'i banana</name>
    <dbReference type="NCBI Taxonomy" id="320322"/>
    <lineage>
        <taxon>Eukaryota</taxon>
        <taxon>Viridiplantae</taxon>
        <taxon>Streptophyta</taxon>
        <taxon>Embryophyta</taxon>
        <taxon>Tracheophyta</taxon>
        <taxon>Spermatophyta</taxon>
        <taxon>Magnoliopsida</taxon>
        <taxon>Liliopsida</taxon>
        <taxon>Zingiberales</taxon>
        <taxon>Musaceae</taxon>
        <taxon>Musa</taxon>
    </lineage>
</organism>
<dbReference type="EMBL" id="CP097509">
    <property type="protein sequence ID" value="URE15431.1"/>
    <property type="molecule type" value="Genomic_DNA"/>
</dbReference>
<feature type="region of interest" description="Disordered" evidence="3">
    <location>
        <begin position="148"/>
        <end position="185"/>
    </location>
</feature>
<dbReference type="OrthoDB" id="8775810at2759"/>
<evidence type="ECO:0000256" key="1">
    <source>
        <dbReference type="ARBA" id="ARBA00007129"/>
    </source>
</evidence>
<evidence type="ECO:0000259" key="5">
    <source>
        <dbReference type="Pfam" id="PF01167"/>
    </source>
</evidence>
<dbReference type="Pfam" id="PF00646">
    <property type="entry name" value="F-box"/>
    <property type="match status" value="1"/>
</dbReference>
<dbReference type="PANTHER" id="PTHR16517:SF50">
    <property type="entry name" value="TUBBY-LIKE F-BOX PROTEIN 7"/>
    <property type="match status" value="1"/>
</dbReference>
<feature type="domain" description="Tubby C-terminal" evidence="5">
    <location>
        <begin position="247"/>
        <end position="501"/>
    </location>
</feature>
<dbReference type="Pfam" id="PF01167">
    <property type="entry name" value="Tub"/>
    <property type="match status" value="1"/>
</dbReference>
<dbReference type="PROSITE" id="PS01201">
    <property type="entry name" value="TUB_2"/>
    <property type="match status" value="1"/>
</dbReference>
<dbReference type="Gene3D" id="1.20.1280.50">
    <property type="match status" value="1"/>
</dbReference>
<name>A0A9E7GHV7_9LILI</name>
<dbReference type="Proteomes" id="UP001055439">
    <property type="component" value="Chromosome 7"/>
</dbReference>
<protein>
    <recommendedName>
        <fullName evidence="2">Tubby-like F-box protein</fullName>
    </recommendedName>
</protein>
<reference evidence="6" key="1">
    <citation type="submission" date="2022-05" db="EMBL/GenBank/DDBJ databases">
        <title>The Musa troglodytarum L. genome provides insights into the mechanism of non-climacteric behaviour and enrichment of carotenoids.</title>
        <authorList>
            <person name="Wang J."/>
        </authorList>
    </citation>
    <scope>NUCLEOTIDE SEQUENCE</scope>
    <source>
        <tissue evidence="6">Leaf</tissue>
    </source>
</reference>
<dbReference type="PROSITE" id="PS01200">
    <property type="entry name" value="TUB_1"/>
    <property type="match status" value="1"/>
</dbReference>
<evidence type="ECO:0000259" key="4">
    <source>
        <dbReference type="Pfam" id="PF00646"/>
    </source>
</evidence>
<feature type="domain" description="F-box" evidence="4">
    <location>
        <begin position="186"/>
        <end position="229"/>
    </location>
</feature>